<evidence type="ECO:0000313" key="6">
    <source>
        <dbReference type="EMBL" id="MDK2593557.1"/>
    </source>
</evidence>
<feature type="domain" description="Peptide methionine sulphoxide reductase MsrA" evidence="5">
    <location>
        <begin position="5"/>
        <end position="140"/>
    </location>
</feature>
<evidence type="ECO:0000256" key="1">
    <source>
        <dbReference type="ARBA" id="ARBA00012502"/>
    </source>
</evidence>
<organism evidence="6 7">
    <name type="scientific">Pseudoalteromonas obscura</name>
    <dbReference type="NCBI Taxonomy" id="3048491"/>
    <lineage>
        <taxon>Bacteria</taxon>
        <taxon>Pseudomonadati</taxon>
        <taxon>Pseudomonadota</taxon>
        <taxon>Gammaproteobacteria</taxon>
        <taxon>Alteromonadales</taxon>
        <taxon>Pseudoalteromonadaceae</taxon>
        <taxon>Pseudoalteromonas</taxon>
    </lineage>
</organism>
<evidence type="ECO:0000256" key="4">
    <source>
        <dbReference type="ARBA" id="ARBA00048782"/>
    </source>
</evidence>
<dbReference type="EC" id="1.8.4.11" evidence="1"/>
<dbReference type="PANTHER" id="PTHR43774:SF1">
    <property type="entry name" value="PEPTIDE METHIONINE SULFOXIDE REDUCTASE MSRA 2"/>
    <property type="match status" value="1"/>
</dbReference>
<evidence type="ECO:0000256" key="2">
    <source>
        <dbReference type="ARBA" id="ARBA00023002"/>
    </source>
</evidence>
<dbReference type="InterPro" id="IPR002569">
    <property type="entry name" value="Met_Sox_Rdtase_MsrA_dom"/>
</dbReference>
<reference evidence="6 7" key="1">
    <citation type="submission" date="2023-05" db="EMBL/GenBank/DDBJ databases">
        <title>Pseudoalteromonas ardens sp. nov., Pseudoalteromonas obscura sp. nov., and Pseudoalteromonas umbrosa sp. nov., isolated from the coral Montipora capitata.</title>
        <authorList>
            <person name="Thomas E.M."/>
            <person name="Smith E.M."/>
            <person name="Papke E."/>
            <person name="Shlafstein M.D."/>
            <person name="Oline D.K."/>
            <person name="Videau P."/>
            <person name="Saw J.H."/>
            <person name="Strangman W.K."/>
            <person name="Ushijima B."/>
        </authorList>
    </citation>
    <scope>NUCLEOTIDE SEQUENCE [LARGE SCALE GENOMIC DNA]</scope>
    <source>
        <strain evidence="6 7">P94</strain>
    </source>
</reference>
<keyword evidence="7" id="KW-1185">Reference proteome</keyword>
<comment type="catalytic activity">
    <reaction evidence="3">
        <text>L-methionyl-[protein] + [thioredoxin]-disulfide + H2O = L-methionyl-(S)-S-oxide-[protein] + [thioredoxin]-dithiol</text>
        <dbReference type="Rhea" id="RHEA:14217"/>
        <dbReference type="Rhea" id="RHEA-COMP:10698"/>
        <dbReference type="Rhea" id="RHEA-COMP:10700"/>
        <dbReference type="Rhea" id="RHEA-COMP:12313"/>
        <dbReference type="Rhea" id="RHEA-COMP:12315"/>
        <dbReference type="ChEBI" id="CHEBI:15377"/>
        <dbReference type="ChEBI" id="CHEBI:16044"/>
        <dbReference type="ChEBI" id="CHEBI:29950"/>
        <dbReference type="ChEBI" id="CHEBI:44120"/>
        <dbReference type="ChEBI" id="CHEBI:50058"/>
        <dbReference type="EC" id="1.8.4.11"/>
    </reaction>
</comment>
<protein>
    <recommendedName>
        <fullName evidence="1">peptide-methionine (S)-S-oxide reductase</fullName>
        <ecNumber evidence="1">1.8.4.11</ecNumber>
    </recommendedName>
</protein>
<proteinExistence type="predicted"/>
<dbReference type="EMBL" id="JASJUT010000001">
    <property type="protein sequence ID" value="MDK2593557.1"/>
    <property type="molecule type" value="Genomic_DNA"/>
</dbReference>
<dbReference type="RefSeq" id="WP_284136005.1">
    <property type="nucleotide sequence ID" value="NZ_JASJUT010000001.1"/>
</dbReference>
<keyword evidence="2 6" id="KW-0560">Oxidoreductase</keyword>
<comment type="caution">
    <text evidence="6">The sequence shown here is derived from an EMBL/GenBank/DDBJ whole genome shotgun (WGS) entry which is preliminary data.</text>
</comment>
<dbReference type="Proteomes" id="UP001231915">
    <property type="component" value="Unassembled WGS sequence"/>
</dbReference>
<name>A0ABT7EE63_9GAMM</name>
<dbReference type="InterPro" id="IPR036509">
    <property type="entry name" value="Met_Sox_Rdtase_MsrA_sf"/>
</dbReference>
<accession>A0ABT7EE63</accession>
<evidence type="ECO:0000256" key="3">
    <source>
        <dbReference type="ARBA" id="ARBA00047806"/>
    </source>
</evidence>
<evidence type="ECO:0000313" key="7">
    <source>
        <dbReference type="Proteomes" id="UP001231915"/>
    </source>
</evidence>
<dbReference type="Pfam" id="PF01625">
    <property type="entry name" value="PMSR"/>
    <property type="match status" value="1"/>
</dbReference>
<dbReference type="PANTHER" id="PTHR43774">
    <property type="entry name" value="PEPTIDE METHIONINE SULFOXIDE REDUCTASE"/>
    <property type="match status" value="1"/>
</dbReference>
<gene>
    <name evidence="6" type="ORF">QNM18_00570</name>
</gene>
<sequence>MLEQIGLGGSCYWCTEAIFCSLTGVKNVQQGWLNSFDDQAWFSEGILLQFDTQLIRLDELIEIHLNTHSATSNHSRRDKYRSAVYCESMAKIEEAKSIIARLQDDFDKAIITQPLLLNEFSLSPEQYQNYYYSDPTKPFCQNQITPKLLKLIEQFNDKVDHKIINKALDK</sequence>
<evidence type="ECO:0000259" key="5">
    <source>
        <dbReference type="Pfam" id="PF01625"/>
    </source>
</evidence>
<dbReference type="SUPFAM" id="SSF55068">
    <property type="entry name" value="Peptide methionine sulfoxide reductase"/>
    <property type="match status" value="1"/>
</dbReference>
<dbReference type="Gene3D" id="3.30.1060.10">
    <property type="entry name" value="Peptide methionine sulphoxide reductase MsrA"/>
    <property type="match status" value="1"/>
</dbReference>
<comment type="catalytic activity">
    <reaction evidence="4">
        <text>[thioredoxin]-disulfide + L-methionine + H2O = L-methionine (S)-S-oxide + [thioredoxin]-dithiol</text>
        <dbReference type="Rhea" id="RHEA:19993"/>
        <dbReference type="Rhea" id="RHEA-COMP:10698"/>
        <dbReference type="Rhea" id="RHEA-COMP:10700"/>
        <dbReference type="ChEBI" id="CHEBI:15377"/>
        <dbReference type="ChEBI" id="CHEBI:29950"/>
        <dbReference type="ChEBI" id="CHEBI:50058"/>
        <dbReference type="ChEBI" id="CHEBI:57844"/>
        <dbReference type="ChEBI" id="CHEBI:58772"/>
        <dbReference type="EC" id="1.8.4.11"/>
    </reaction>
</comment>
<dbReference type="GO" id="GO:0008113">
    <property type="term" value="F:peptide-methionine (S)-S-oxide reductase activity"/>
    <property type="evidence" value="ECO:0007669"/>
    <property type="project" value="UniProtKB-EC"/>
</dbReference>